<dbReference type="SUPFAM" id="SSF81271">
    <property type="entry name" value="TGS-like"/>
    <property type="match status" value="1"/>
</dbReference>
<name>A0A445MX13_9BACT</name>
<feature type="domain" description="TGS" evidence="3">
    <location>
        <begin position="263"/>
        <end position="346"/>
    </location>
</feature>
<evidence type="ECO:0000313" key="4">
    <source>
        <dbReference type="EMBL" id="SPD74027.1"/>
    </source>
</evidence>
<dbReference type="InterPro" id="IPR012675">
    <property type="entry name" value="Beta-grasp_dom_sf"/>
</dbReference>
<keyword evidence="2" id="KW-0067">ATP-binding</keyword>
<evidence type="ECO:0000259" key="3">
    <source>
        <dbReference type="PROSITE" id="PS51880"/>
    </source>
</evidence>
<reference evidence="4" key="1">
    <citation type="submission" date="2018-01" db="EMBL/GenBank/DDBJ databases">
        <authorList>
            <person name="Regsiter A."/>
            <person name="William W."/>
        </authorList>
    </citation>
    <scope>NUCLEOTIDE SEQUENCE</scope>
    <source>
        <strain evidence="4">TRIP AH-1</strain>
    </source>
</reference>
<dbReference type="InterPro" id="IPR004095">
    <property type="entry name" value="TGS"/>
</dbReference>
<accession>A0A445MX13</accession>
<keyword evidence="1" id="KW-0547">Nucleotide-binding</keyword>
<sequence length="348" mass="39347">MKLGIMGLPQSGRATIFSALTGARSEKDERVSQKSDARIATLVVFDERVDFLSKMYKPKKTTYAKIEYFLPSEIPSSTPSKVDPAALNQLRTCDALVHVVRNFRALDESTPSSEQDFWRFEEEMILADLVIAEKRIERIDLDKKRGKKPDGDEYALVKSCRELLEKGIPIRNDPMLATHPVLKGFTFLSARPMLVIINNDDENEDAPIWEKIPRNIEIMAVRGRLEKDIVSMSKEEAEVFLEAYNIRESVLDRVIKSSFRLLNRISFFTVGEDEVKAWPITAGTPAVKAAGAVHSDIEKGFIRAETLSYSDLKTHGTYQAAKKAGLVRLEGKEYIVEDGDIINFRFNI</sequence>
<dbReference type="InterPro" id="IPR023192">
    <property type="entry name" value="TGS-like_dom_sf"/>
</dbReference>
<dbReference type="GO" id="GO:0005737">
    <property type="term" value="C:cytoplasm"/>
    <property type="evidence" value="ECO:0007669"/>
    <property type="project" value="TreeGrafter"/>
</dbReference>
<dbReference type="InterPro" id="IPR012676">
    <property type="entry name" value="TGS-like"/>
</dbReference>
<dbReference type="EMBL" id="OJIN01000117">
    <property type="protein sequence ID" value="SPD74027.1"/>
    <property type="molecule type" value="Genomic_DNA"/>
</dbReference>
<gene>
    <name evidence="4" type="primary">ychF</name>
    <name evidence="4" type="ORF">PITCH_A2030171</name>
</gene>
<dbReference type="InterPro" id="IPR027417">
    <property type="entry name" value="P-loop_NTPase"/>
</dbReference>
<dbReference type="Gene3D" id="3.40.50.300">
    <property type="entry name" value="P-loop containing nucleotide triphosphate hydrolases"/>
    <property type="match status" value="1"/>
</dbReference>
<dbReference type="FunFam" id="3.10.20.30:FF:000001">
    <property type="entry name" value="Ribosome-binding ATPase YchF"/>
    <property type="match status" value="1"/>
</dbReference>
<organism evidence="4">
    <name type="scientific">uncultured Desulfobacterium sp</name>
    <dbReference type="NCBI Taxonomy" id="201089"/>
    <lineage>
        <taxon>Bacteria</taxon>
        <taxon>Pseudomonadati</taxon>
        <taxon>Thermodesulfobacteriota</taxon>
        <taxon>Desulfobacteria</taxon>
        <taxon>Desulfobacterales</taxon>
        <taxon>Desulfobacteriaceae</taxon>
        <taxon>Desulfobacterium</taxon>
        <taxon>environmental samples</taxon>
    </lineage>
</organism>
<evidence type="ECO:0000256" key="1">
    <source>
        <dbReference type="ARBA" id="ARBA00022741"/>
    </source>
</evidence>
<dbReference type="SUPFAM" id="SSF52540">
    <property type="entry name" value="P-loop containing nucleoside triphosphate hydrolases"/>
    <property type="match status" value="1"/>
</dbReference>
<dbReference type="AlphaFoldDB" id="A0A445MX13"/>
<dbReference type="PANTHER" id="PTHR23305">
    <property type="entry name" value="OBG GTPASE FAMILY"/>
    <property type="match status" value="1"/>
</dbReference>
<evidence type="ECO:0000256" key="2">
    <source>
        <dbReference type="ARBA" id="ARBA00022840"/>
    </source>
</evidence>
<proteinExistence type="predicted"/>
<dbReference type="Pfam" id="PF06071">
    <property type="entry name" value="YchF-GTPase_C"/>
    <property type="match status" value="1"/>
</dbReference>
<dbReference type="GO" id="GO:0016887">
    <property type="term" value="F:ATP hydrolysis activity"/>
    <property type="evidence" value="ECO:0007669"/>
    <property type="project" value="TreeGrafter"/>
</dbReference>
<protein>
    <submittedName>
        <fullName evidence="4">GTP-binding protein YchF</fullName>
    </submittedName>
</protein>
<dbReference type="Gene3D" id="3.10.20.30">
    <property type="match status" value="1"/>
</dbReference>
<dbReference type="GO" id="GO:0005524">
    <property type="term" value="F:ATP binding"/>
    <property type="evidence" value="ECO:0007669"/>
    <property type="project" value="UniProtKB-KW"/>
</dbReference>
<dbReference type="InterPro" id="IPR006073">
    <property type="entry name" value="GTP-bd"/>
</dbReference>
<dbReference type="InterPro" id="IPR013029">
    <property type="entry name" value="YchF_C"/>
</dbReference>
<dbReference type="GO" id="GO:0005525">
    <property type="term" value="F:GTP binding"/>
    <property type="evidence" value="ECO:0007669"/>
    <property type="project" value="InterPro"/>
</dbReference>
<dbReference type="CDD" id="cd04867">
    <property type="entry name" value="TGS_YchF_OLA1"/>
    <property type="match status" value="1"/>
</dbReference>
<dbReference type="PRINTS" id="PR00326">
    <property type="entry name" value="GTP1OBG"/>
</dbReference>
<dbReference type="Gene3D" id="1.10.150.300">
    <property type="entry name" value="TGS-like domain"/>
    <property type="match status" value="1"/>
</dbReference>
<dbReference type="PROSITE" id="PS51880">
    <property type="entry name" value="TGS"/>
    <property type="match status" value="1"/>
</dbReference>
<dbReference type="PANTHER" id="PTHR23305:SF18">
    <property type="entry name" value="OBG-TYPE G DOMAIN-CONTAINING PROTEIN"/>
    <property type="match status" value="1"/>
</dbReference>